<accession>A0ABS6THY9</accession>
<organism evidence="1 2">
    <name type="scientific">Enterococcus alishanensis</name>
    <dbReference type="NCBI Taxonomy" id="1303817"/>
    <lineage>
        <taxon>Bacteria</taxon>
        <taxon>Bacillati</taxon>
        <taxon>Bacillota</taxon>
        <taxon>Bacilli</taxon>
        <taxon>Lactobacillales</taxon>
        <taxon>Enterococcaceae</taxon>
        <taxon>Enterococcus</taxon>
    </lineage>
</organism>
<keyword evidence="2" id="KW-1185">Reference proteome</keyword>
<dbReference type="Proteomes" id="UP000774130">
    <property type="component" value="Unassembled WGS sequence"/>
</dbReference>
<reference evidence="1 2" key="1">
    <citation type="submission" date="2021-06" db="EMBL/GenBank/DDBJ databases">
        <title>Enterococcus alishanensis sp. nov., a novel lactic acid bacterium isolated from fresh coffee beans.</title>
        <authorList>
            <person name="Chen Y.-S."/>
        </authorList>
    </citation>
    <scope>NUCLEOTIDE SEQUENCE [LARGE SCALE GENOMIC DNA]</scope>
    <source>
        <strain evidence="1 2">ALS3</strain>
    </source>
</reference>
<evidence type="ECO:0000313" key="1">
    <source>
        <dbReference type="EMBL" id="MBV7392540.1"/>
    </source>
</evidence>
<gene>
    <name evidence="1" type="ORF">KUA55_17985</name>
</gene>
<dbReference type="Pfam" id="PF13419">
    <property type="entry name" value="HAD_2"/>
    <property type="match status" value="1"/>
</dbReference>
<dbReference type="PANTHER" id="PTHR43434">
    <property type="entry name" value="PHOSPHOGLYCOLATE PHOSPHATASE"/>
    <property type="match status" value="1"/>
</dbReference>
<keyword evidence="1" id="KW-0378">Hydrolase</keyword>
<evidence type="ECO:0000313" key="2">
    <source>
        <dbReference type="Proteomes" id="UP000774130"/>
    </source>
</evidence>
<protein>
    <submittedName>
        <fullName evidence="1">HAD family hydrolase</fullName>
    </submittedName>
</protein>
<dbReference type="InterPro" id="IPR041492">
    <property type="entry name" value="HAD_2"/>
</dbReference>
<dbReference type="InterPro" id="IPR050155">
    <property type="entry name" value="HAD-like_hydrolase_sf"/>
</dbReference>
<dbReference type="GO" id="GO:0016787">
    <property type="term" value="F:hydrolase activity"/>
    <property type="evidence" value="ECO:0007669"/>
    <property type="project" value="UniProtKB-KW"/>
</dbReference>
<dbReference type="InterPro" id="IPR006439">
    <property type="entry name" value="HAD-SF_hydro_IA"/>
</dbReference>
<proteinExistence type="predicted"/>
<dbReference type="EMBL" id="JAHUZB010000018">
    <property type="protein sequence ID" value="MBV7392540.1"/>
    <property type="molecule type" value="Genomic_DNA"/>
</dbReference>
<sequence>MSFKCVIFDFDGTLADSKECSVRSTQQAFSMMGFSVPSHQLIEHYMGIPIEQSFLDMSEETLDDNTLAELITTFRDCYKNNERSTLQVFPYFPGVLDALHGKEIKCFVLSSKKTDVLDRNLKQLNIRDYFEEIYGSDRVKEYKPHPYGILQILKKYNFEKNTAVMIGDATFDIEMGKSAEITTVAVTWGSHNLKELKKSSPTFIADSPSQLKEMLT</sequence>
<dbReference type="RefSeq" id="WP_218327752.1">
    <property type="nucleotide sequence ID" value="NZ_JAHUZB010000018.1"/>
</dbReference>
<comment type="caution">
    <text evidence="1">The sequence shown here is derived from an EMBL/GenBank/DDBJ whole genome shotgun (WGS) entry which is preliminary data.</text>
</comment>
<dbReference type="NCBIfam" id="TIGR01549">
    <property type="entry name" value="HAD-SF-IA-v1"/>
    <property type="match status" value="1"/>
</dbReference>
<name>A0ABS6THY9_9ENTE</name>
<dbReference type="SFLD" id="SFLDG01129">
    <property type="entry name" value="C1.5:_HAD__Beta-PGM__Phosphata"/>
    <property type="match status" value="1"/>
</dbReference>
<dbReference type="SFLD" id="SFLDG01135">
    <property type="entry name" value="C1.5.6:_HAD__Beta-PGM__Phospha"/>
    <property type="match status" value="1"/>
</dbReference>
<dbReference type="PANTHER" id="PTHR43434:SF26">
    <property type="entry name" value="PYROPHOSPHATASE PPAX"/>
    <property type="match status" value="1"/>
</dbReference>
<dbReference type="SFLD" id="SFLDS00003">
    <property type="entry name" value="Haloacid_Dehalogenase"/>
    <property type="match status" value="1"/>
</dbReference>